<dbReference type="PANTHER" id="PTHR40275">
    <property type="entry name" value="SSL7038 PROTEIN"/>
    <property type="match status" value="1"/>
</dbReference>
<dbReference type="SUPFAM" id="SSF47413">
    <property type="entry name" value="lambda repressor-like DNA-binding domains"/>
    <property type="match status" value="1"/>
</dbReference>
<accession>A0A1S7Q4Y1</accession>
<gene>
    <name evidence="1" type="ORF">AGR4C_Cc50427</name>
</gene>
<dbReference type="InterPro" id="IPR010982">
    <property type="entry name" value="Lambda_DNA-bd_dom_sf"/>
</dbReference>
<dbReference type="GeneID" id="97363581"/>
<sequence>MAVTEFSKFDVSDYLDSDEAMIEFLAIAMEDENPDVFIGALGAVAKARGMSHIADASGLGRESLYKALRPGSKLRYETVQRVLHALGFRLAVEKSLNAA</sequence>
<protein>
    <recommendedName>
        <fullName evidence="3">Addiction module antidote protein</fullName>
    </recommendedName>
</protein>
<dbReference type="PANTHER" id="PTHR40275:SF1">
    <property type="entry name" value="SSL7038 PROTEIN"/>
    <property type="match status" value="1"/>
</dbReference>
<organism evidence="1 2">
    <name type="scientific">Agrobacterium tumefaciens str. Kerr 14</name>
    <dbReference type="NCBI Taxonomy" id="1183424"/>
    <lineage>
        <taxon>Bacteria</taxon>
        <taxon>Pseudomonadati</taxon>
        <taxon>Pseudomonadota</taxon>
        <taxon>Alphaproteobacteria</taxon>
        <taxon>Hyphomicrobiales</taxon>
        <taxon>Rhizobiaceae</taxon>
        <taxon>Rhizobium/Agrobacterium group</taxon>
        <taxon>Agrobacterium</taxon>
        <taxon>Agrobacterium tumefaciens complex</taxon>
    </lineage>
</organism>
<dbReference type="EMBL" id="FBWC01000014">
    <property type="protein sequence ID" value="CUX31098.1"/>
    <property type="molecule type" value="Genomic_DNA"/>
</dbReference>
<name>A0A1S7Q4Y1_AGRTU</name>
<reference evidence="1 2" key="1">
    <citation type="submission" date="2016-01" db="EMBL/GenBank/DDBJ databases">
        <authorList>
            <person name="Oliw E.H."/>
        </authorList>
    </citation>
    <scope>NUCLEOTIDE SEQUENCE [LARGE SCALE GENOMIC DNA]</scope>
    <source>
        <strain evidence="1 2">Kerr 14</strain>
    </source>
</reference>
<dbReference type="AlphaFoldDB" id="A0A1S7Q4Y1"/>
<dbReference type="RefSeq" id="WP_080865973.1">
    <property type="nucleotide sequence ID" value="NZ_LT009730.1"/>
</dbReference>
<dbReference type="Proteomes" id="UP000191897">
    <property type="component" value="Unassembled WGS sequence"/>
</dbReference>
<dbReference type="Pfam" id="PF21716">
    <property type="entry name" value="dnstrm_HI1420"/>
    <property type="match status" value="1"/>
</dbReference>
<dbReference type="InterPro" id="IPR014057">
    <property type="entry name" value="HI1420"/>
</dbReference>
<evidence type="ECO:0000313" key="2">
    <source>
        <dbReference type="Proteomes" id="UP000191897"/>
    </source>
</evidence>
<proteinExistence type="predicted"/>
<dbReference type="NCBIfam" id="TIGR02684">
    <property type="entry name" value="dnstrm_HI1420"/>
    <property type="match status" value="1"/>
</dbReference>
<evidence type="ECO:0000313" key="1">
    <source>
        <dbReference type="EMBL" id="CUX31098.1"/>
    </source>
</evidence>
<dbReference type="GO" id="GO:0003677">
    <property type="term" value="F:DNA binding"/>
    <property type="evidence" value="ECO:0007669"/>
    <property type="project" value="InterPro"/>
</dbReference>
<evidence type="ECO:0008006" key="3">
    <source>
        <dbReference type="Google" id="ProtNLM"/>
    </source>
</evidence>